<dbReference type="PROSITE" id="PS50994">
    <property type="entry name" value="INTEGRASE"/>
    <property type="match status" value="1"/>
</dbReference>
<sequence>MAAGEEIYNKSYSDWVQEMKHCTFCNRDGHNRDGCFKRIGYPEWWPGKGKAKKGKPRAVHIGREQSPFVGLTDEQYKAFLRHFEESNKVDEDRSDRVANTTGTFNKDEDWIVDSGATEHTTYRSDILTNRKTNHNERPVIIPNGDAIPVNGRGDYTLPSGTKITDVLHVSKFNCNLLSVSRLTKDLQCSVTFFPDFCVLQGLRSKTLIGVGECKNGLYRMGIFGEERKVMAVTIERWHKRLGHASDGKLSKVDFFKNVTFNLKDKLCVSCAKAKHTKLPFGVSHIKTKESFELLHCDIWGKYRTPSFSGANYFLTIVDDFTRSVWVFLIKHKSDASRHLIDFHKMVENQFEKRIKRIRCDNGGEFTSTLMTDFYKKQGILLETTCPHTPQQNGVVERKHRHLLETARALRFEANIPKKFWGECILTATYIINRLPSKTLQNKTPFEMLFNRKPDYDHMRVFGCLAYFRNNETRGDKFEVRGRPGVFLGYPPGTKGYKIYDIENKKIIISRDARFFESEFPFLSSNQVNETPHTIESFPFDQDITHEANDEATEPNKFYSPQMEEDEPNNSITQQTEADQTNDSIIQGPVNDDQAQQDISIPHFQENETTEARPKRAKAPPKHFSEFIVKLPPSIDHTQPTSNSEGSTVHPITNYISYDKFSDSHRSFLAAITTNHEPKYFKQAMQDPKWVEAMKKEIQALENNNTWTLEPLPEGKRAIDSKWVYKIKYKPNGEIERYKARLVAKGFTQTEGVDFHDTFAPVAKLVTVRTLLAVAVKKDWIINQLDVNNAFLHGDLDEEVYMKVPQGFSKENETRVCRLRKSLYGLKQASRNWYKKITNFLLELGFVQSRCDHSLYIYKDRNIFIAILIYVDDVIIVGNNSSMIQEIKTNLDKKFSIKDLGILKYFLGIEVARTADGLVLSQRKYILDILVDSGMEGCKPSSFPMEQNLKLGLDESEPRVDANSYRRLIGRLLYLQATRPDVAYSVNVLSQFVADPRRNHLNAANRILRYLKSTPGLGILLPKGGGTDLVAYSDSDWLGCPTTRRSRTGYLLLLGGAPISWKTKKQSVVSRSSAEAEYRAMATTVSEILWMRWLLQSLGVIQNKATPLHCDNEAARHIANNPVFHERTKHVEMDCYFVRERVESQEIQPIRINTKLQIADLFTKGLGAQQLHHLLDKLGTRNLHAPP</sequence>
<dbReference type="AlphaFoldDB" id="A0AAP0GNQ6"/>
<dbReference type="PANTHER" id="PTHR42648">
    <property type="entry name" value="TRANSPOSASE, PUTATIVE-RELATED"/>
    <property type="match status" value="1"/>
</dbReference>
<dbReference type="InterPro" id="IPR043502">
    <property type="entry name" value="DNA/RNA_pol_sf"/>
</dbReference>
<evidence type="ECO:0000256" key="2">
    <source>
        <dbReference type="ARBA" id="ARBA00022723"/>
    </source>
</evidence>
<dbReference type="Gene3D" id="3.30.420.10">
    <property type="entry name" value="Ribonuclease H-like superfamily/Ribonuclease H"/>
    <property type="match status" value="1"/>
</dbReference>
<dbReference type="InterPro" id="IPR036397">
    <property type="entry name" value="RNaseH_sf"/>
</dbReference>
<evidence type="ECO:0000313" key="8">
    <source>
        <dbReference type="Proteomes" id="UP001408789"/>
    </source>
</evidence>
<dbReference type="SUPFAM" id="SSF56672">
    <property type="entry name" value="DNA/RNA polymerases"/>
    <property type="match status" value="1"/>
</dbReference>
<organism evidence="7 8">
    <name type="scientific">Deinandra increscens subsp. villosa</name>
    <dbReference type="NCBI Taxonomy" id="3103831"/>
    <lineage>
        <taxon>Eukaryota</taxon>
        <taxon>Viridiplantae</taxon>
        <taxon>Streptophyta</taxon>
        <taxon>Embryophyta</taxon>
        <taxon>Tracheophyta</taxon>
        <taxon>Spermatophyta</taxon>
        <taxon>Magnoliopsida</taxon>
        <taxon>eudicotyledons</taxon>
        <taxon>Gunneridae</taxon>
        <taxon>Pentapetalae</taxon>
        <taxon>asterids</taxon>
        <taxon>campanulids</taxon>
        <taxon>Asterales</taxon>
        <taxon>Asteraceae</taxon>
        <taxon>Asteroideae</taxon>
        <taxon>Heliantheae alliance</taxon>
        <taxon>Madieae</taxon>
        <taxon>Madiinae</taxon>
        <taxon>Deinandra</taxon>
    </lineage>
</organism>
<dbReference type="GO" id="GO:0006508">
    <property type="term" value="P:proteolysis"/>
    <property type="evidence" value="ECO:0007669"/>
    <property type="project" value="UniProtKB-KW"/>
</dbReference>
<dbReference type="Pfam" id="PF07727">
    <property type="entry name" value="RVT_2"/>
    <property type="match status" value="1"/>
</dbReference>
<dbReference type="GO" id="GO:0004190">
    <property type="term" value="F:aspartic-type endopeptidase activity"/>
    <property type="evidence" value="ECO:0007669"/>
    <property type="project" value="UniProtKB-KW"/>
</dbReference>
<dbReference type="Proteomes" id="UP001408789">
    <property type="component" value="Unassembled WGS sequence"/>
</dbReference>
<dbReference type="SUPFAM" id="SSF53098">
    <property type="entry name" value="Ribonuclease H-like"/>
    <property type="match status" value="1"/>
</dbReference>
<evidence type="ECO:0000259" key="6">
    <source>
        <dbReference type="PROSITE" id="PS50994"/>
    </source>
</evidence>
<keyword evidence="1" id="KW-0645">Protease</keyword>
<protein>
    <recommendedName>
        <fullName evidence="6">Integrase catalytic domain-containing protein</fullName>
    </recommendedName>
</protein>
<dbReference type="InterPro" id="IPR054722">
    <property type="entry name" value="PolX-like_BBD"/>
</dbReference>
<dbReference type="EMBL" id="JBCNJP010000025">
    <property type="protein sequence ID" value="KAK9055092.1"/>
    <property type="molecule type" value="Genomic_DNA"/>
</dbReference>
<proteinExistence type="predicted"/>
<dbReference type="Pfam" id="PF25597">
    <property type="entry name" value="SH3_retrovirus"/>
    <property type="match status" value="1"/>
</dbReference>
<comment type="caution">
    <text evidence="7">The sequence shown here is derived from an EMBL/GenBank/DDBJ whole genome shotgun (WGS) entry which is preliminary data.</text>
</comment>
<reference evidence="7 8" key="1">
    <citation type="submission" date="2024-04" db="EMBL/GenBank/DDBJ databases">
        <title>The reference genome of an endangered Asteraceae, Deinandra increscens subsp. villosa, native to the Central Coast of California.</title>
        <authorList>
            <person name="Guilliams M."/>
            <person name="Hasenstab-Lehman K."/>
            <person name="Meyer R."/>
            <person name="Mcevoy S."/>
        </authorList>
    </citation>
    <scope>NUCLEOTIDE SEQUENCE [LARGE SCALE GENOMIC DNA]</scope>
    <source>
        <tissue evidence="7">Leaf</tissue>
    </source>
</reference>
<name>A0AAP0GNQ6_9ASTR</name>
<evidence type="ECO:0000313" key="7">
    <source>
        <dbReference type="EMBL" id="KAK9055092.1"/>
    </source>
</evidence>
<dbReference type="InterPro" id="IPR001584">
    <property type="entry name" value="Integrase_cat-core"/>
</dbReference>
<dbReference type="InterPro" id="IPR013103">
    <property type="entry name" value="RVT_2"/>
</dbReference>
<evidence type="ECO:0000256" key="3">
    <source>
        <dbReference type="ARBA" id="ARBA00022750"/>
    </source>
</evidence>
<dbReference type="CDD" id="cd09272">
    <property type="entry name" value="RNase_HI_RT_Ty1"/>
    <property type="match status" value="1"/>
</dbReference>
<dbReference type="Pfam" id="PF00665">
    <property type="entry name" value="rve"/>
    <property type="match status" value="1"/>
</dbReference>
<dbReference type="InterPro" id="IPR039537">
    <property type="entry name" value="Retrotran_Ty1/copia-like"/>
</dbReference>
<dbReference type="GO" id="GO:0046872">
    <property type="term" value="F:metal ion binding"/>
    <property type="evidence" value="ECO:0007669"/>
    <property type="project" value="UniProtKB-KW"/>
</dbReference>
<feature type="region of interest" description="Disordered" evidence="5">
    <location>
        <begin position="553"/>
        <end position="577"/>
    </location>
</feature>
<evidence type="ECO:0000256" key="4">
    <source>
        <dbReference type="ARBA" id="ARBA00022801"/>
    </source>
</evidence>
<accession>A0AAP0GNQ6</accession>
<evidence type="ECO:0000256" key="5">
    <source>
        <dbReference type="SAM" id="MobiDB-lite"/>
    </source>
</evidence>
<evidence type="ECO:0000256" key="1">
    <source>
        <dbReference type="ARBA" id="ARBA00022670"/>
    </source>
</evidence>
<dbReference type="InterPro" id="IPR025724">
    <property type="entry name" value="GAG-pre-integrase_dom"/>
</dbReference>
<dbReference type="InterPro" id="IPR012337">
    <property type="entry name" value="RNaseH-like_sf"/>
</dbReference>
<dbReference type="Pfam" id="PF13976">
    <property type="entry name" value="gag_pre-integrs"/>
    <property type="match status" value="1"/>
</dbReference>
<dbReference type="InterPro" id="IPR057670">
    <property type="entry name" value="SH3_retrovirus"/>
</dbReference>
<feature type="domain" description="Integrase catalytic" evidence="6">
    <location>
        <begin position="275"/>
        <end position="452"/>
    </location>
</feature>
<gene>
    <name evidence="7" type="ORF">SSX86_026172</name>
</gene>
<dbReference type="GO" id="GO:0015074">
    <property type="term" value="P:DNA integration"/>
    <property type="evidence" value="ECO:0007669"/>
    <property type="project" value="InterPro"/>
</dbReference>
<feature type="compositionally biased region" description="Polar residues" evidence="5">
    <location>
        <begin position="568"/>
        <end position="577"/>
    </location>
</feature>
<keyword evidence="2" id="KW-0479">Metal-binding</keyword>
<dbReference type="GO" id="GO:0003676">
    <property type="term" value="F:nucleic acid binding"/>
    <property type="evidence" value="ECO:0007669"/>
    <property type="project" value="InterPro"/>
</dbReference>
<keyword evidence="8" id="KW-1185">Reference proteome</keyword>
<keyword evidence="4" id="KW-0378">Hydrolase</keyword>
<keyword evidence="3" id="KW-0064">Aspartyl protease</keyword>
<dbReference type="Pfam" id="PF22936">
    <property type="entry name" value="Pol_BBD"/>
    <property type="match status" value="1"/>
</dbReference>
<dbReference type="PANTHER" id="PTHR42648:SF29">
    <property type="entry name" value="RNA-DIRECTED DNA POLYMERASE"/>
    <property type="match status" value="1"/>
</dbReference>